<sequence length="66" mass="7506">MDRLSMKVGVQMLEGDGDNFKMPPNPFTSTDLTRINASMLARRLNLDLEVILELDVCVTLYFQNTL</sequence>
<organism evidence="1 2">
    <name type="scientific">Quercus suber</name>
    <name type="common">Cork oak</name>
    <dbReference type="NCBI Taxonomy" id="58331"/>
    <lineage>
        <taxon>Eukaryota</taxon>
        <taxon>Viridiplantae</taxon>
        <taxon>Streptophyta</taxon>
        <taxon>Embryophyta</taxon>
        <taxon>Tracheophyta</taxon>
        <taxon>Spermatophyta</taxon>
        <taxon>Magnoliopsida</taxon>
        <taxon>eudicotyledons</taxon>
        <taxon>Gunneridae</taxon>
        <taxon>Pentapetalae</taxon>
        <taxon>rosids</taxon>
        <taxon>fabids</taxon>
        <taxon>Fagales</taxon>
        <taxon>Fagaceae</taxon>
        <taxon>Quercus</taxon>
    </lineage>
</organism>
<comment type="caution">
    <text evidence="1">The sequence shown here is derived from an EMBL/GenBank/DDBJ whole genome shotgun (WGS) entry which is preliminary data.</text>
</comment>
<name>A0AAW0KCQ5_QUESU</name>
<evidence type="ECO:0000313" key="1">
    <source>
        <dbReference type="EMBL" id="KAK7836697.1"/>
    </source>
</evidence>
<evidence type="ECO:0000313" key="2">
    <source>
        <dbReference type="Proteomes" id="UP000237347"/>
    </source>
</evidence>
<reference evidence="1 2" key="1">
    <citation type="journal article" date="2018" name="Sci. Data">
        <title>The draft genome sequence of cork oak.</title>
        <authorList>
            <person name="Ramos A.M."/>
            <person name="Usie A."/>
            <person name="Barbosa P."/>
            <person name="Barros P.M."/>
            <person name="Capote T."/>
            <person name="Chaves I."/>
            <person name="Simoes F."/>
            <person name="Abreu I."/>
            <person name="Carrasquinho I."/>
            <person name="Faro C."/>
            <person name="Guimaraes J.B."/>
            <person name="Mendonca D."/>
            <person name="Nobrega F."/>
            <person name="Rodrigues L."/>
            <person name="Saibo N.J.M."/>
            <person name="Varela M.C."/>
            <person name="Egas C."/>
            <person name="Matos J."/>
            <person name="Miguel C.M."/>
            <person name="Oliveira M.M."/>
            <person name="Ricardo C.P."/>
            <person name="Goncalves S."/>
        </authorList>
    </citation>
    <scope>NUCLEOTIDE SEQUENCE [LARGE SCALE GENOMIC DNA]</scope>
    <source>
        <strain evidence="2">cv. HL8</strain>
    </source>
</reference>
<dbReference type="EMBL" id="PKMF04000346">
    <property type="protein sequence ID" value="KAK7836697.1"/>
    <property type="molecule type" value="Genomic_DNA"/>
</dbReference>
<gene>
    <name evidence="1" type="ORF">CFP56_022198</name>
</gene>
<accession>A0AAW0KCQ5</accession>
<protein>
    <submittedName>
        <fullName evidence="1">Uncharacterized protein</fullName>
    </submittedName>
</protein>
<dbReference type="Proteomes" id="UP000237347">
    <property type="component" value="Unassembled WGS sequence"/>
</dbReference>
<proteinExistence type="predicted"/>
<keyword evidence="2" id="KW-1185">Reference proteome</keyword>
<dbReference type="AlphaFoldDB" id="A0AAW0KCQ5"/>